<dbReference type="Proteomes" id="UP000326939">
    <property type="component" value="Chromosome 1"/>
</dbReference>
<accession>A0A5N5P429</accession>
<evidence type="ECO:0000313" key="2">
    <source>
        <dbReference type="Proteomes" id="UP000326939"/>
    </source>
</evidence>
<dbReference type="AlphaFoldDB" id="A0A5N5P429"/>
<dbReference type="PANTHER" id="PTHR36856">
    <property type="entry name" value="OS07G0175200 PROTEIN"/>
    <property type="match status" value="1"/>
</dbReference>
<gene>
    <name evidence="1" type="ORF">DKX38_001443</name>
</gene>
<sequence length="112" mass="12260">MIYSSLKPYVVISQGPITIGGNSDGSHATVFVFFSFFPRKGNRERIGGKKMEESKGLKKVVSACDVEALKKCLEENKGDYVKCQSQIEAFKSSCSLSKHSSTTSLDPQTKTT</sequence>
<comment type="caution">
    <text evidence="1">The sequence shown here is derived from an EMBL/GenBank/DDBJ whole genome shotgun (WGS) entry which is preliminary data.</text>
</comment>
<name>A0A5N5P429_9ROSI</name>
<dbReference type="EMBL" id="VDCV01000001">
    <property type="protein sequence ID" value="KAB5574249.1"/>
    <property type="molecule type" value="Genomic_DNA"/>
</dbReference>
<protein>
    <submittedName>
        <fullName evidence="1">Uncharacterized protein</fullName>
    </submittedName>
</protein>
<dbReference type="PANTHER" id="PTHR36856:SF1">
    <property type="entry name" value="OS07G0175200 PROTEIN"/>
    <property type="match status" value="1"/>
</dbReference>
<organism evidence="1 2">
    <name type="scientific">Salix brachista</name>
    <dbReference type="NCBI Taxonomy" id="2182728"/>
    <lineage>
        <taxon>Eukaryota</taxon>
        <taxon>Viridiplantae</taxon>
        <taxon>Streptophyta</taxon>
        <taxon>Embryophyta</taxon>
        <taxon>Tracheophyta</taxon>
        <taxon>Spermatophyta</taxon>
        <taxon>Magnoliopsida</taxon>
        <taxon>eudicotyledons</taxon>
        <taxon>Gunneridae</taxon>
        <taxon>Pentapetalae</taxon>
        <taxon>rosids</taxon>
        <taxon>fabids</taxon>
        <taxon>Malpighiales</taxon>
        <taxon>Salicaceae</taxon>
        <taxon>Saliceae</taxon>
        <taxon>Salix</taxon>
    </lineage>
</organism>
<evidence type="ECO:0000313" key="1">
    <source>
        <dbReference type="EMBL" id="KAB5574249.1"/>
    </source>
</evidence>
<reference evidence="2" key="1">
    <citation type="journal article" date="2019" name="Gigascience">
        <title>De novo genome assembly of the endangered Acer yangbiense, a plant species with extremely small populations endemic to Yunnan Province, China.</title>
        <authorList>
            <person name="Yang J."/>
            <person name="Wariss H.M."/>
            <person name="Tao L."/>
            <person name="Zhang R."/>
            <person name="Yun Q."/>
            <person name="Hollingsworth P."/>
            <person name="Dao Z."/>
            <person name="Luo G."/>
            <person name="Guo H."/>
            <person name="Ma Y."/>
            <person name="Sun W."/>
        </authorList>
    </citation>
    <scope>NUCLEOTIDE SEQUENCE [LARGE SCALE GENOMIC DNA]</scope>
    <source>
        <strain evidence="2">cv. br00</strain>
    </source>
</reference>
<proteinExistence type="predicted"/>
<keyword evidence="2" id="KW-1185">Reference proteome</keyword>